<dbReference type="Gene3D" id="3.30.40.10">
    <property type="entry name" value="Zinc/RING finger domain, C3HC4 (zinc finger)"/>
    <property type="match status" value="1"/>
</dbReference>
<keyword evidence="8" id="KW-1185">Reference proteome</keyword>
<dbReference type="GO" id="GO:0016874">
    <property type="term" value="F:ligase activity"/>
    <property type="evidence" value="ECO:0007669"/>
    <property type="project" value="UniProtKB-KW"/>
</dbReference>
<dbReference type="PROSITE" id="PS00518">
    <property type="entry name" value="ZF_RING_1"/>
    <property type="match status" value="1"/>
</dbReference>
<evidence type="ECO:0000256" key="4">
    <source>
        <dbReference type="PROSITE-ProRule" id="PRU00175"/>
    </source>
</evidence>
<dbReference type="InterPro" id="IPR047134">
    <property type="entry name" value="RNF4"/>
</dbReference>
<protein>
    <submittedName>
        <fullName evidence="7">SUMO-targeted ubiquitin-protein ligase E3 Slx8</fullName>
    </submittedName>
</protein>
<keyword evidence="3" id="KW-0862">Zinc</keyword>
<feature type="compositionally biased region" description="Basic residues" evidence="5">
    <location>
        <begin position="158"/>
        <end position="167"/>
    </location>
</feature>
<evidence type="ECO:0000256" key="3">
    <source>
        <dbReference type="ARBA" id="ARBA00022833"/>
    </source>
</evidence>
<gene>
    <name evidence="7" type="primary">slx8</name>
    <name evidence="7" type="ORF">SOMG_01290</name>
</gene>
<evidence type="ECO:0000259" key="6">
    <source>
        <dbReference type="PROSITE" id="PS50089"/>
    </source>
</evidence>
<proteinExistence type="predicted"/>
<reference evidence="7 8" key="1">
    <citation type="journal article" date="2023" name="G3 (Bethesda)">
        <title>A high-quality reference genome for the fission yeast Schizosaccharomyces osmophilus.</title>
        <authorList>
            <person name="Jia G.S."/>
            <person name="Zhang W.C."/>
            <person name="Liang Y."/>
            <person name="Liu X.H."/>
            <person name="Rhind N."/>
            <person name="Pidoux A."/>
            <person name="Brysch-Herzberg M."/>
            <person name="Du L.L."/>
        </authorList>
    </citation>
    <scope>NUCLEOTIDE SEQUENCE [LARGE SCALE GENOMIC DNA]</scope>
    <source>
        <strain evidence="7 8">CBS 15793</strain>
    </source>
</reference>
<dbReference type="AlphaFoldDB" id="A0AAE9WCQ4"/>
<name>A0AAE9WCQ4_9SCHI</name>
<feature type="domain" description="RING-type" evidence="6">
    <location>
        <begin position="191"/>
        <end position="232"/>
    </location>
</feature>
<keyword evidence="7" id="KW-0436">Ligase</keyword>
<feature type="compositionally biased region" description="Polar residues" evidence="5">
    <location>
        <begin position="1"/>
        <end position="10"/>
    </location>
</feature>
<evidence type="ECO:0000313" key="7">
    <source>
        <dbReference type="EMBL" id="WBW72762.1"/>
    </source>
</evidence>
<dbReference type="InterPro" id="IPR013083">
    <property type="entry name" value="Znf_RING/FYVE/PHD"/>
</dbReference>
<evidence type="ECO:0000256" key="1">
    <source>
        <dbReference type="ARBA" id="ARBA00022723"/>
    </source>
</evidence>
<keyword evidence="1" id="KW-0479">Metal-binding</keyword>
<dbReference type="InterPro" id="IPR017907">
    <property type="entry name" value="Znf_RING_CS"/>
</dbReference>
<dbReference type="SUPFAM" id="SSF57850">
    <property type="entry name" value="RING/U-box"/>
    <property type="match status" value="1"/>
</dbReference>
<dbReference type="Proteomes" id="UP001212411">
    <property type="component" value="Chromosome 1"/>
</dbReference>
<keyword evidence="2 4" id="KW-0863">Zinc-finger</keyword>
<dbReference type="EMBL" id="CP115611">
    <property type="protein sequence ID" value="WBW72762.1"/>
    <property type="molecule type" value="Genomic_DNA"/>
</dbReference>
<dbReference type="SMART" id="SM00184">
    <property type="entry name" value="RING"/>
    <property type="match status" value="1"/>
</dbReference>
<evidence type="ECO:0000256" key="2">
    <source>
        <dbReference type="ARBA" id="ARBA00022771"/>
    </source>
</evidence>
<dbReference type="PROSITE" id="PS50089">
    <property type="entry name" value="ZF_RING_2"/>
    <property type="match status" value="1"/>
</dbReference>
<dbReference type="InterPro" id="IPR001841">
    <property type="entry name" value="Znf_RING"/>
</dbReference>
<dbReference type="KEGG" id="som:SOMG_01290"/>
<dbReference type="GO" id="GO:0008270">
    <property type="term" value="F:zinc ion binding"/>
    <property type="evidence" value="ECO:0007669"/>
    <property type="project" value="UniProtKB-KW"/>
</dbReference>
<dbReference type="PANTHER" id="PTHR23041">
    <property type="entry name" value="RING FINGER DOMAIN-CONTAINING"/>
    <property type="match status" value="1"/>
</dbReference>
<evidence type="ECO:0000313" key="8">
    <source>
        <dbReference type="Proteomes" id="UP001212411"/>
    </source>
</evidence>
<feature type="region of interest" description="Disordered" evidence="5">
    <location>
        <begin position="153"/>
        <end position="181"/>
    </location>
</feature>
<sequence length="255" mass="28377">MPPTPRSGNQRYVPYDTRAARSPREAAAIAAARRQRRGSNETSYLADEATNEGSSERAESSRVTDRDVDDEFDGQGEQQTPEVPGVPRSVRSLAYNENLRSPERSINEWSTDLEGLDDIDSVEDISLREASQRPDLFGNFPSGFDDVIDLTEAEQKRSQPKQRKRKQKPTDEPAPQADSVSNSQRLADYKCVICLDNPENLSATPCGHIFCNFCILSALGTSSATQKCPVCRRKVHPKNVICLEMMLGSKQNNKN</sequence>
<feature type="region of interest" description="Disordered" evidence="5">
    <location>
        <begin position="1"/>
        <end position="93"/>
    </location>
</feature>
<accession>A0AAE9WCQ4</accession>
<dbReference type="Pfam" id="PF13920">
    <property type="entry name" value="zf-C3HC4_3"/>
    <property type="match status" value="1"/>
</dbReference>
<dbReference type="PANTHER" id="PTHR23041:SF78">
    <property type="entry name" value="E3 UBIQUITIN-PROTEIN LIGASE RNF4"/>
    <property type="match status" value="1"/>
</dbReference>
<dbReference type="GeneID" id="80874772"/>
<evidence type="ECO:0000256" key="5">
    <source>
        <dbReference type="SAM" id="MobiDB-lite"/>
    </source>
</evidence>
<organism evidence="7 8">
    <name type="scientific">Schizosaccharomyces osmophilus</name>
    <dbReference type="NCBI Taxonomy" id="2545709"/>
    <lineage>
        <taxon>Eukaryota</taxon>
        <taxon>Fungi</taxon>
        <taxon>Dikarya</taxon>
        <taxon>Ascomycota</taxon>
        <taxon>Taphrinomycotina</taxon>
        <taxon>Schizosaccharomycetes</taxon>
        <taxon>Schizosaccharomycetales</taxon>
        <taxon>Schizosaccharomycetaceae</taxon>
        <taxon>Schizosaccharomyces</taxon>
    </lineage>
</organism>
<feature type="compositionally biased region" description="Basic and acidic residues" evidence="5">
    <location>
        <begin position="54"/>
        <end position="66"/>
    </location>
</feature>
<dbReference type="RefSeq" id="XP_056037005.1">
    <property type="nucleotide sequence ID" value="XM_056180083.1"/>
</dbReference>